<dbReference type="Gene3D" id="3.40.50.300">
    <property type="entry name" value="P-loop containing nucleotide triphosphate hydrolases"/>
    <property type="match status" value="1"/>
</dbReference>
<comment type="domain">
    <text evidence="14">The Walker A ATP-binding motif also binds Pi and PPi.</text>
</comment>
<dbReference type="RefSeq" id="WP_075276787.1">
    <property type="nucleotide sequence ID" value="NZ_CP016908.1"/>
</dbReference>
<dbReference type="EC" id="2.7.4.-" evidence="14"/>
<dbReference type="FunFam" id="3.40.50.300:FF:000174">
    <property type="entry name" value="HPr kinase/phosphorylase"/>
    <property type="match status" value="1"/>
</dbReference>
<dbReference type="Gene3D" id="3.40.1390.20">
    <property type="entry name" value="HprK N-terminal domain-like"/>
    <property type="match status" value="1"/>
</dbReference>
<dbReference type="InterPro" id="IPR027417">
    <property type="entry name" value="P-loop_NTPase"/>
</dbReference>
<dbReference type="GO" id="GO:0000155">
    <property type="term" value="F:phosphorelay sensor kinase activity"/>
    <property type="evidence" value="ECO:0007669"/>
    <property type="project" value="InterPro"/>
</dbReference>
<evidence type="ECO:0000256" key="3">
    <source>
        <dbReference type="ARBA" id="ARBA00006883"/>
    </source>
</evidence>
<dbReference type="AlphaFoldDB" id="A0A1L6MX96"/>
<feature type="compositionally biased region" description="Polar residues" evidence="15">
    <location>
        <begin position="355"/>
        <end position="367"/>
    </location>
</feature>
<evidence type="ECO:0000256" key="14">
    <source>
        <dbReference type="HAMAP-Rule" id="MF_01249"/>
    </source>
</evidence>
<evidence type="ECO:0000256" key="2">
    <source>
        <dbReference type="ARBA" id="ARBA00001946"/>
    </source>
</evidence>
<protein>
    <recommendedName>
        <fullName evidence="14">HPr kinase/phosphorylase</fullName>
        <shortName evidence="14">HPrK/P</shortName>
        <ecNumber evidence="14">2.7.11.-</ecNumber>
        <ecNumber evidence="14">2.7.4.-</ecNumber>
    </recommendedName>
    <alternativeName>
        <fullName evidence="14">HPr(Ser) kinase/phosphorylase</fullName>
    </alternativeName>
</protein>
<evidence type="ECO:0000256" key="1">
    <source>
        <dbReference type="ARBA" id="ARBA00001120"/>
    </source>
</evidence>
<dbReference type="GO" id="GO:0000287">
    <property type="term" value="F:magnesium ion binding"/>
    <property type="evidence" value="ECO:0007669"/>
    <property type="project" value="UniProtKB-UniRule"/>
</dbReference>
<dbReference type="GO" id="GO:0006109">
    <property type="term" value="P:regulation of carbohydrate metabolic process"/>
    <property type="evidence" value="ECO:0007669"/>
    <property type="project" value="UniProtKB-UniRule"/>
</dbReference>
<dbReference type="InterPro" id="IPR011104">
    <property type="entry name" value="Hpr_kin/Pase_C"/>
</dbReference>
<comment type="catalytic activity">
    <reaction evidence="13 14">
        <text>[HPr protein]-O-phospho-L-serine + phosphate + H(+) = [HPr protein]-L-serine + diphosphate</text>
        <dbReference type="Rhea" id="RHEA:46604"/>
        <dbReference type="Rhea" id="RHEA-COMP:11602"/>
        <dbReference type="Rhea" id="RHEA-COMP:11603"/>
        <dbReference type="ChEBI" id="CHEBI:15378"/>
        <dbReference type="ChEBI" id="CHEBI:29999"/>
        <dbReference type="ChEBI" id="CHEBI:33019"/>
        <dbReference type="ChEBI" id="CHEBI:43474"/>
        <dbReference type="ChEBI" id="CHEBI:83421"/>
    </reaction>
</comment>
<evidence type="ECO:0000256" key="9">
    <source>
        <dbReference type="ARBA" id="ARBA00022777"/>
    </source>
</evidence>
<dbReference type="OrthoDB" id="9778803at2"/>
<dbReference type="Pfam" id="PF02603">
    <property type="entry name" value="Hpr_kinase_N"/>
    <property type="match status" value="1"/>
</dbReference>
<feature type="domain" description="HPr kinase/phosphorylase C-terminal" evidence="17">
    <location>
        <begin position="145"/>
        <end position="312"/>
    </location>
</feature>
<feature type="domain" description="HPr(Ser) kinase/phosphorylase N-terminal" evidence="16">
    <location>
        <begin position="16"/>
        <end position="141"/>
    </location>
</feature>
<comment type="subunit">
    <text evidence="4 14">Homohexamer.</text>
</comment>
<dbReference type="HAMAP" id="MF_01249">
    <property type="entry name" value="HPr_kinase"/>
    <property type="match status" value="1"/>
</dbReference>
<feature type="binding site" evidence="14">
    <location>
        <position position="174"/>
    </location>
    <ligand>
        <name>Mg(2+)</name>
        <dbReference type="ChEBI" id="CHEBI:18420"/>
    </ligand>
</feature>
<feature type="active site" evidence="14">
    <location>
        <position position="257"/>
    </location>
</feature>
<dbReference type="KEGG" id="pabo:BCY86_05085"/>
<reference evidence="18 19" key="1">
    <citation type="submission" date="2016-08" db="EMBL/GenBank/DDBJ databases">
        <title>Identification and validation of antigenic proteins from Pajaroellobacter abortibovis using de-novo genome sequence assembly and reverse vaccinology.</title>
        <authorList>
            <person name="Welly B.T."/>
            <person name="Miller M.R."/>
            <person name="Stott J.L."/>
            <person name="Blanchard M.T."/>
            <person name="Islas-Trejo A.D."/>
            <person name="O'Rourke S.M."/>
            <person name="Young A.E."/>
            <person name="Medrano J.F."/>
            <person name="Van Eenennaam A.L."/>
        </authorList>
    </citation>
    <scope>NUCLEOTIDE SEQUENCE [LARGE SCALE GENOMIC DNA]</scope>
    <source>
        <strain evidence="18 19">BTF92-0548A/99-0131</strain>
    </source>
</reference>
<dbReference type="GO" id="GO:0004674">
    <property type="term" value="F:protein serine/threonine kinase activity"/>
    <property type="evidence" value="ECO:0007669"/>
    <property type="project" value="UniProtKB-KW"/>
</dbReference>
<feature type="binding site" evidence="14">
    <location>
        <begin position="167"/>
        <end position="174"/>
    </location>
    <ligand>
        <name>ATP</name>
        <dbReference type="ChEBI" id="CHEBI:30616"/>
    </ligand>
</feature>
<proteinExistence type="inferred from homology"/>
<evidence type="ECO:0000256" key="10">
    <source>
        <dbReference type="ARBA" id="ARBA00022840"/>
    </source>
</evidence>
<keyword evidence="19" id="KW-1185">Reference proteome</keyword>
<evidence type="ECO:0000259" key="17">
    <source>
        <dbReference type="Pfam" id="PF07475"/>
    </source>
</evidence>
<dbReference type="InterPro" id="IPR003755">
    <property type="entry name" value="HPr(Ser)_kin/Pase"/>
</dbReference>
<dbReference type="GO" id="GO:0005524">
    <property type="term" value="F:ATP binding"/>
    <property type="evidence" value="ECO:0007669"/>
    <property type="project" value="UniProtKB-UniRule"/>
</dbReference>
<evidence type="ECO:0000256" key="5">
    <source>
        <dbReference type="ARBA" id="ARBA00022527"/>
    </source>
</evidence>
<comment type="cofactor">
    <cofactor evidence="2 14">
        <name>Mg(2+)</name>
        <dbReference type="ChEBI" id="CHEBI:18420"/>
    </cofactor>
</comment>
<keyword evidence="7 14" id="KW-0479">Metal-binding</keyword>
<dbReference type="CDD" id="cd01918">
    <property type="entry name" value="HprK_C"/>
    <property type="match status" value="1"/>
</dbReference>
<dbReference type="EMBL" id="CP016908">
    <property type="protein sequence ID" value="APS00122.1"/>
    <property type="molecule type" value="Genomic_DNA"/>
</dbReference>
<organism evidence="18 19">
    <name type="scientific">Pajaroellobacter abortibovis</name>
    <dbReference type="NCBI Taxonomy" id="1882918"/>
    <lineage>
        <taxon>Bacteria</taxon>
        <taxon>Pseudomonadati</taxon>
        <taxon>Myxococcota</taxon>
        <taxon>Polyangia</taxon>
        <taxon>Polyangiales</taxon>
        <taxon>Polyangiaceae</taxon>
    </lineage>
</organism>
<evidence type="ECO:0000256" key="4">
    <source>
        <dbReference type="ARBA" id="ARBA00011643"/>
    </source>
</evidence>
<feature type="region of interest" description="Important for the catalytic mechanism of both phosphorylation and dephosphorylation" evidence="14">
    <location>
        <begin position="215"/>
        <end position="224"/>
    </location>
</feature>
<sequence>MHLSEESRQFIPEVCVEALVRSPHLTVSLEQVAGAKGISRLLRHPRIQKSGLALTGHFFGVVPTRVQILGETELSYLHALDHTQRQTASRGFFSLKLSCVIITHNQKPLASLVENAEETNTPLFVSDSRSSRTINSIHEVLDELLAPRSMLHGVLMDVFGIGLLILGKSGIGKSECALELILRGHRLVADDVVQCEWHPPGTLFGSPSHTLRHHIEIRGLGVLNIKALFGVTSICKRKRIDLVVRLEEWNDRQEYERIGLEKKCFMFLGTKVPELTVPVRPGRDMGSILEMAARNELLRQAGTDSARDFFAKVNSHLGNYPIESEEEENVNFLHYHFSKQAQTSPPPSKKKSRENNVFSVTTESASWIPTAEPSVEGEDS</sequence>
<feature type="region of interest" description="Disordered" evidence="15">
    <location>
        <begin position="339"/>
        <end position="380"/>
    </location>
</feature>
<keyword evidence="12 14" id="KW-0511">Multifunctional enzyme</keyword>
<comment type="miscellaneous">
    <text evidence="14">Both phosphorylation and phosphorolysis are carried out by the same active site and suggest a common mechanism for both reactions.</text>
</comment>
<evidence type="ECO:0000313" key="18">
    <source>
        <dbReference type="EMBL" id="APS00122.1"/>
    </source>
</evidence>
<evidence type="ECO:0000256" key="13">
    <source>
        <dbReference type="ARBA" id="ARBA00047657"/>
    </source>
</evidence>
<comment type="similarity">
    <text evidence="3 14">Belongs to the HPrK/P family.</text>
</comment>
<keyword evidence="6 14" id="KW-0808">Transferase</keyword>
<dbReference type="EC" id="2.7.11.-" evidence="14"/>
<dbReference type="PANTHER" id="PTHR30305:SF1">
    <property type="entry name" value="HPR KINASE_PHOSPHORYLASE"/>
    <property type="match status" value="1"/>
</dbReference>
<dbReference type="NCBIfam" id="TIGR00679">
    <property type="entry name" value="hpr-ser"/>
    <property type="match status" value="1"/>
</dbReference>
<dbReference type="GO" id="GO:0004712">
    <property type="term" value="F:protein serine/threonine/tyrosine kinase activity"/>
    <property type="evidence" value="ECO:0007669"/>
    <property type="project" value="UniProtKB-UniRule"/>
</dbReference>
<keyword evidence="5 14" id="KW-0723">Serine/threonine-protein kinase</keyword>
<keyword evidence="10 14" id="KW-0067">ATP-binding</keyword>
<feature type="active site" evidence="14">
    <location>
        <position position="152"/>
    </location>
</feature>
<evidence type="ECO:0000313" key="19">
    <source>
        <dbReference type="Proteomes" id="UP000185544"/>
    </source>
</evidence>
<dbReference type="PANTHER" id="PTHR30305">
    <property type="entry name" value="PROTEIN YJDM-RELATED"/>
    <property type="match status" value="1"/>
</dbReference>
<evidence type="ECO:0000256" key="12">
    <source>
        <dbReference type="ARBA" id="ARBA00023268"/>
    </source>
</evidence>
<comment type="function">
    <text evidence="14">Catalyzes the ATP- as well as the pyrophosphate-dependent phosphorylation of a specific serine residue in HPr, a phosphocarrier protein of the phosphoenolpyruvate-dependent sugar phosphotransferase system (PTS). HprK/P also catalyzes the pyrophosphate-producing, inorganic phosphate-dependent dephosphorylation (phosphorolysis) of seryl-phosphorylated HPr (P-Ser-HPr).</text>
</comment>
<evidence type="ECO:0000256" key="6">
    <source>
        <dbReference type="ARBA" id="ARBA00022679"/>
    </source>
</evidence>
<dbReference type="Pfam" id="PF07475">
    <property type="entry name" value="Hpr_kinase_C"/>
    <property type="match status" value="1"/>
</dbReference>
<name>A0A1L6MX96_9BACT</name>
<feature type="active site" evidence="14">
    <location>
        <position position="173"/>
    </location>
</feature>
<feature type="active site" description="Proton acceptor; for phosphorylation activity. Proton donor; for dephosphorylation activity" evidence="14">
    <location>
        <position position="191"/>
    </location>
</feature>
<evidence type="ECO:0000256" key="7">
    <source>
        <dbReference type="ARBA" id="ARBA00022723"/>
    </source>
</evidence>
<dbReference type="InterPro" id="IPR028979">
    <property type="entry name" value="Ser_kin/Pase_Hpr-like_N_sf"/>
</dbReference>
<evidence type="ECO:0000256" key="8">
    <source>
        <dbReference type="ARBA" id="ARBA00022741"/>
    </source>
</evidence>
<dbReference type="STRING" id="1882918.BCY86_05085"/>
<evidence type="ECO:0000256" key="11">
    <source>
        <dbReference type="ARBA" id="ARBA00022842"/>
    </source>
</evidence>
<evidence type="ECO:0000256" key="15">
    <source>
        <dbReference type="SAM" id="MobiDB-lite"/>
    </source>
</evidence>
<dbReference type="SUPFAM" id="SSF75138">
    <property type="entry name" value="HprK N-terminal domain-like"/>
    <property type="match status" value="1"/>
</dbReference>
<keyword evidence="9 14" id="KW-0418">Kinase</keyword>
<dbReference type="InterPro" id="IPR011126">
    <property type="entry name" value="Hpr_kin/Pase_Hpr_N"/>
</dbReference>
<keyword evidence="11 14" id="KW-0460">Magnesium</keyword>
<gene>
    <name evidence="14" type="primary">hprK</name>
    <name evidence="18" type="ORF">BCY86_05085</name>
</gene>
<feature type="binding site" evidence="14">
    <location>
        <position position="216"/>
    </location>
    <ligand>
        <name>Mg(2+)</name>
        <dbReference type="ChEBI" id="CHEBI:18420"/>
    </ligand>
</feature>
<feature type="region of interest" description="Important for the catalytic mechanism of dephosphorylation" evidence="14">
    <location>
        <begin position="278"/>
        <end position="283"/>
    </location>
</feature>
<accession>A0A1L6MX96</accession>
<dbReference type="SUPFAM" id="SSF53795">
    <property type="entry name" value="PEP carboxykinase-like"/>
    <property type="match status" value="1"/>
</dbReference>
<keyword evidence="8 14" id="KW-0547">Nucleotide-binding</keyword>
<evidence type="ECO:0000259" key="16">
    <source>
        <dbReference type="Pfam" id="PF02603"/>
    </source>
</evidence>
<comment type="catalytic activity">
    <reaction evidence="1 14">
        <text>[HPr protein]-L-serine + ATP = [HPr protein]-O-phospho-L-serine + ADP + H(+)</text>
        <dbReference type="Rhea" id="RHEA:46600"/>
        <dbReference type="Rhea" id="RHEA-COMP:11602"/>
        <dbReference type="Rhea" id="RHEA-COMP:11603"/>
        <dbReference type="ChEBI" id="CHEBI:15378"/>
        <dbReference type="ChEBI" id="CHEBI:29999"/>
        <dbReference type="ChEBI" id="CHEBI:30616"/>
        <dbReference type="ChEBI" id="CHEBI:83421"/>
        <dbReference type="ChEBI" id="CHEBI:456216"/>
    </reaction>
</comment>
<dbReference type="Proteomes" id="UP000185544">
    <property type="component" value="Chromosome"/>
</dbReference>